<gene>
    <name evidence="2" type="ORF">F1728_26320</name>
</gene>
<dbReference type="InterPro" id="IPR050659">
    <property type="entry name" value="Peptidase_M24B"/>
</dbReference>
<evidence type="ECO:0000259" key="1">
    <source>
        <dbReference type="Pfam" id="PF00557"/>
    </source>
</evidence>
<feature type="domain" description="Peptidase M24" evidence="1">
    <location>
        <begin position="201"/>
        <end position="396"/>
    </location>
</feature>
<dbReference type="CDD" id="cd01066">
    <property type="entry name" value="APP_MetAP"/>
    <property type="match status" value="1"/>
</dbReference>
<evidence type="ECO:0000313" key="3">
    <source>
        <dbReference type="Proteomes" id="UP000427281"/>
    </source>
</evidence>
<dbReference type="Proteomes" id="UP000427281">
    <property type="component" value="Chromosome"/>
</dbReference>
<organism evidence="2 3">
    <name type="scientific">Gimesia benthica</name>
    <dbReference type="NCBI Taxonomy" id="2608982"/>
    <lineage>
        <taxon>Bacteria</taxon>
        <taxon>Pseudomonadati</taxon>
        <taxon>Planctomycetota</taxon>
        <taxon>Planctomycetia</taxon>
        <taxon>Planctomycetales</taxon>
        <taxon>Planctomycetaceae</taxon>
        <taxon>Gimesia</taxon>
    </lineage>
</organism>
<reference evidence="2 3" key="1">
    <citation type="submission" date="2019-09" db="EMBL/GenBank/DDBJ databases">
        <title>Gimesia benthica sp. nov., a novel bacterium isolated from deep-sea water of the Northwest Indian Ocean.</title>
        <authorList>
            <person name="Dai X."/>
        </authorList>
    </citation>
    <scope>NUCLEOTIDE SEQUENCE [LARGE SCALE GENOMIC DNA]</scope>
    <source>
        <strain evidence="2 3">E7</strain>
    </source>
</reference>
<dbReference type="Gene3D" id="3.40.350.10">
    <property type="entry name" value="Creatinase/prolidase N-terminal domain"/>
    <property type="match status" value="1"/>
</dbReference>
<dbReference type="InterPro" id="IPR000994">
    <property type="entry name" value="Pept_M24"/>
</dbReference>
<dbReference type="InterPro" id="IPR036005">
    <property type="entry name" value="Creatinase/aminopeptidase-like"/>
</dbReference>
<accession>A0A6I6AH48</accession>
<dbReference type="PANTHER" id="PTHR46112:SF2">
    <property type="entry name" value="XAA-PRO AMINOPEPTIDASE P-RELATED"/>
    <property type="match status" value="1"/>
</dbReference>
<proteinExistence type="predicted"/>
<protein>
    <submittedName>
        <fullName evidence="2">M24 family metallopeptidase</fullName>
    </submittedName>
</protein>
<dbReference type="KEGG" id="gim:F1728_26320"/>
<keyword evidence="3" id="KW-1185">Reference proteome</keyword>
<dbReference type="Gene3D" id="3.90.230.10">
    <property type="entry name" value="Creatinase/methionine aminopeptidase superfamily"/>
    <property type="match status" value="1"/>
</dbReference>
<dbReference type="SUPFAM" id="SSF55920">
    <property type="entry name" value="Creatinase/aminopeptidase"/>
    <property type="match status" value="1"/>
</dbReference>
<dbReference type="EMBL" id="CP043930">
    <property type="protein sequence ID" value="QGQ25973.1"/>
    <property type="molecule type" value="Genomic_DNA"/>
</dbReference>
<dbReference type="PANTHER" id="PTHR46112">
    <property type="entry name" value="AMINOPEPTIDASE"/>
    <property type="match status" value="1"/>
</dbReference>
<evidence type="ECO:0000313" key="2">
    <source>
        <dbReference type="EMBL" id="QGQ25973.1"/>
    </source>
</evidence>
<dbReference type="SUPFAM" id="SSF53092">
    <property type="entry name" value="Creatinase/prolidase N-terminal domain"/>
    <property type="match status" value="1"/>
</dbReference>
<dbReference type="InterPro" id="IPR029149">
    <property type="entry name" value="Creatin/AminoP/Spt16_N"/>
</dbReference>
<dbReference type="Pfam" id="PF00557">
    <property type="entry name" value="Peptidase_M24"/>
    <property type="match status" value="1"/>
</dbReference>
<name>A0A6I6AH48_9PLAN</name>
<dbReference type="AlphaFoldDB" id="A0A6I6AH48"/>
<sequence>MLDFSYFKYKTHLLTLTSNQTNFRGSQSCVGKIVCCSTSGESSMTIVAVNAHAPISSGEIPTTDPRRATDVEYKQQQVISLLEAHNQDALLLQSPENMAWFTAGAELTRAGSNNPCAAVFITPDARLIACSNVDANQIFDRAIPGLGFQIKTRPWHEPLSQLVRDLCKGRNVASDTGVEGTLNLSDELRTLRFPFTELEGERIRELGKLVSHAVEATARRVERGNTEQEIAGCLSHRLLKHGVNPRRLQVMADGQSIRYRHWGYGEDRLERYCVISAVGSQNGLHAAATRTVSLGKPPSSIIKSHHLALLMQATGMYFSKPDWALFDTWNRVKRIYEKYDCPDEWQHADQADIMGYQSAETSILINSEFKFQPGMAAFWHPSVGPAMTGDTILIEENETIMITPMEQWPAAKIMVKENQLSLPDILILPDAD</sequence>